<feature type="transmembrane region" description="Helical" evidence="1">
    <location>
        <begin position="12"/>
        <end position="33"/>
    </location>
</feature>
<evidence type="ECO:0000313" key="2">
    <source>
        <dbReference type="EMBL" id="MBD2859774.1"/>
    </source>
</evidence>
<reference evidence="2" key="1">
    <citation type="submission" date="2020-09" db="EMBL/GenBank/DDBJ databases">
        <authorList>
            <person name="Yoon J.-W."/>
        </authorList>
    </citation>
    <scope>NUCLEOTIDE SEQUENCE</scope>
    <source>
        <strain evidence="2">KMU-158</strain>
    </source>
</reference>
<evidence type="ECO:0000256" key="1">
    <source>
        <dbReference type="SAM" id="Phobius"/>
    </source>
</evidence>
<keyword evidence="1" id="KW-1133">Transmembrane helix</keyword>
<keyword evidence="3" id="KW-1185">Reference proteome</keyword>
<proteinExistence type="predicted"/>
<dbReference type="Proteomes" id="UP000610558">
    <property type="component" value="Unassembled WGS sequence"/>
</dbReference>
<gene>
    <name evidence="2" type="ORF">IB286_12245</name>
</gene>
<organism evidence="2 3">
    <name type="scientific">Spongiibacter pelagi</name>
    <dbReference type="NCBI Taxonomy" id="2760804"/>
    <lineage>
        <taxon>Bacteria</taxon>
        <taxon>Pseudomonadati</taxon>
        <taxon>Pseudomonadota</taxon>
        <taxon>Gammaproteobacteria</taxon>
        <taxon>Cellvibrionales</taxon>
        <taxon>Spongiibacteraceae</taxon>
        <taxon>Spongiibacter</taxon>
    </lineage>
</organism>
<accession>A0A927GXU3</accession>
<keyword evidence="1" id="KW-0812">Transmembrane</keyword>
<protein>
    <submittedName>
        <fullName evidence="2">Uncharacterized protein</fullName>
    </submittedName>
</protein>
<comment type="caution">
    <text evidence="2">The sequence shown here is derived from an EMBL/GenBank/DDBJ whole genome shotgun (WGS) entry which is preliminary data.</text>
</comment>
<keyword evidence="1" id="KW-0472">Membrane</keyword>
<dbReference type="AlphaFoldDB" id="A0A927GXU3"/>
<feature type="transmembrane region" description="Helical" evidence="1">
    <location>
        <begin position="69"/>
        <end position="90"/>
    </location>
</feature>
<name>A0A927GXU3_9GAMM</name>
<evidence type="ECO:0000313" key="3">
    <source>
        <dbReference type="Proteomes" id="UP000610558"/>
    </source>
</evidence>
<dbReference type="RefSeq" id="WP_190765953.1">
    <property type="nucleotide sequence ID" value="NZ_JACXLD010000007.1"/>
</dbReference>
<sequence length="94" mass="10862">MPPFFYRLIQAWALANLGFILYCLIFPVSLFGASYAWHSAQILMLVQALVSMAMYYSARQTLLKREIGFKTLPATLVSYLLWLGMVRFWLFTGL</sequence>
<feature type="transmembrane region" description="Helical" evidence="1">
    <location>
        <begin position="39"/>
        <end position="57"/>
    </location>
</feature>
<dbReference type="EMBL" id="JACXLD010000007">
    <property type="protein sequence ID" value="MBD2859774.1"/>
    <property type="molecule type" value="Genomic_DNA"/>
</dbReference>